<name>A0A175RQR0_9HYPH</name>
<evidence type="ECO:0000256" key="9">
    <source>
        <dbReference type="SAM" id="Phobius"/>
    </source>
</evidence>
<dbReference type="Gene3D" id="1.10.1760.20">
    <property type="match status" value="1"/>
</dbReference>
<keyword evidence="4 8" id="KW-1003">Cell membrane</keyword>
<protein>
    <recommendedName>
        <fullName evidence="8">Biotin transporter</fullName>
    </recommendedName>
</protein>
<evidence type="ECO:0000313" key="12">
    <source>
        <dbReference type="Proteomes" id="UP000078272"/>
    </source>
</evidence>
<evidence type="ECO:0000256" key="6">
    <source>
        <dbReference type="ARBA" id="ARBA00022989"/>
    </source>
</evidence>
<evidence type="ECO:0000256" key="7">
    <source>
        <dbReference type="ARBA" id="ARBA00023136"/>
    </source>
</evidence>
<evidence type="ECO:0000256" key="4">
    <source>
        <dbReference type="ARBA" id="ARBA00022475"/>
    </source>
</evidence>
<dbReference type="EMBL" id="LDPZ01000066">
    <property type="protein sequence ID" value="KTQ85135.1"/>
    <property type="molecule type" value="Genomic_DNA"/>
</dbReference>
<feature type="transmembrane region" description="Helical" evidence="9">
    <location>
        <begin position="55"/>
        <end position="72"/>
    </location>
</feature>
<feature type="transmembrane region" description="Helical" evidence="9">
    <location>
        <begin position="158"/>
        <end position="178"/>
    </location>
</feature>
<evidence type="ECO:0000256" key="5">
    <source>
        <dbReference type="ARBA" id="ARBA00022692"/>
    </source>
</evidence>
<evidence type="ECO:0000313" key="13">
    <source>
        <dbReference type="Proteomes" id="UP000078529"/>
    </source>
</evidence>
<dbReference type="PANTHER" id="PTHR34295:SF4">
    <property type="entry name" value="BIOTIN TRANSPORTER BIOY-RELATED"/>
    <property type="match status" value="1"/>
</dbReference>
<dbReference type="Pfam" id="PF02632">
    <property type="entry name" value="BioY"/>
    <property type="match status" value="1"/>
</dbReference>
<dbReference type="PANTHER" id="PTHR34295">
    <property type="entry name" value="BIOTIN TRANSPORTER BIOY"/>
    <property type="match status" value="1"/>
</dbReference>
<keyword evidence="13" id="KW-1185">Reference proteome</keyword>
<dbReference type="InterPro" id="IPR003784">
    <property type="entry name" value="BioY"/>
</dbReference>
<dbReference type="OrthoDB" id="9803495at2"/>
<dbReference type="GO" id="GO:0015225">
    <property type="term" value="F:biotin transmembrane transporter activity"/>
    <property type="evidence" value="ECO:0007669"/>
    <property type="project" value="UniProtKB-UniRule"/>
</dbReference>
<dbReference type="Proteomes" id="UP000078272">
    <property type="component" value="Unassembled WGS sequence"/>
</dbReference>
<evidence type="ECO:0000256" key="8">
    <source>
        <dbReference type="PIRNR" id="PIRNR016661"/>
    </source>
</evidence>
<evidence type="ECO:0000256" key="1">
    <source>
        <dbReference type="ARBA" id="ARBA00004651"/>
    </source>
</evidence>
<dbReference type="PIRSF" id="PIRSF016661">
    <property type="entry name" value="BioY"/>
    <property type="match status" value="1"/>
</dbReference>
<gene>
    <name evidence="10" type="ORF">NS226_20740</name>
    <name evidence="11" type="ORF">NS365_08400</name>
</gene>
<sequence>MSTRDIVFIALFAALMAVLGTFPALQVPVINVPITAQSMGVMLAGGVLGARRGTLAVLLFMVIVLAGLPLLSGGRGGLAVLAGPTVGFFLGWLPAAFVTGALVERASPKLHFVSAFVAATAGGILVLYACGIPGISLVTGAPLLTAAKGSLAFIPGDLVKAGLAAAIMVTVSKAYPLIETRGVHRAG</sequence>
<proteinExistence type="inferred from homology"/>
<evidence type="ECO:0000313" key="10">
    <source>
        <dbReference type="EMBL" id="KTQ85135.1"/>
    </source>
</evidence>
<keyword evidence="7 8" id="KW-0472">Membrane</keyword>
<dbReference type="AlphaFoldDB" id="A0A175RQR0"/>
<feature type="transmembrane region" description="Helical" evidence="9">
    <location>
        <begin position="78"/>
        <end position="103"/>
    </location>
</feature>
<dbReference type="PATRIC" id="fig|401562.3.peg.4582"/>
<evidence type="ECO:0000313" key="11">
    <source>
        <dbReference type="EMBL" id="KTR06145.1"/>
    </source>
</evidence>
<reference evidence="12 13" key="1">
    <citation type="journal article" date="2016" name="Front. Microbiol.">
        <title>Genomic Resource of Rice Seed Associated Bacteria.</title>
        <authorList>
            <person name="Midha S."/>
            <person name="Bansal K."/>
            <person name="Sharma S."/>
            <person name="Kumar N."/>
            <person name="Patil P.P."/>
            <person name="Chaudhry V."/>
            <person name="Patil P.B."/>
        </authorList>
    </citation>
    <scope>NUCLEOTIDE SEQUENCE [LARGE SCALE GENOMIC DNA]</scope>
    <source>
        <strain evidence="10 12">NS226</strain>
        <strain evidence="11 13">NS365</strain>
    </source>
</reference>
<organism evidence="11 13">
    <name type="scientific">Aureimonas ureilytica</name>
    <dbReference type="NCBI Taxonomy" id="401562"/>
    <lineage>
        <taxon>Bacteria</taxon>
        <taxon>Pseudomonadati</taxon>
        <taxon>Pseudomonadota</taxon>
        <taxon>Alphaproteobacteria</taxon>
        <taxon>Hyphomicrobiales</taxon>
        <taxon>Aurantimonadaceae</taxon>
        <taxon>Aureimonas</taxon>
    </lineage>
</organism>
<dbReference type="STRING" id="401562.NS365_08400"/>
<evidence type="ECO:0000256" key="2">
    <source>
        <dbReference type="ARBA" id="ARBA00010692"/>
    </source>
</evidence>
<evidence type="ECO:0000256" key="3">
    <source>
        <dbReference type="ARBA" id="ARBA00022448"/>
    </source>
</evidence>
<feature type="transmembrane region" description="Helical" evidence="9">
    <location>
        <begin position="115"/>
        <end position="138"/>
    </location>
</feature>
<accession>A0A175RQR0</accession>
<dbReference type="Proteomes" id="UP000078529">
    <property type="component" value="Unassembled WGS sequence"/>
</dbReference>
<comment type="similarity">
    <text evidence="2 8">Belongs to the BioY family.</text>
</comment>
<dbReference type="GO" id="GO:0005886">
    <property type="term" value="C:plasma membrane"/>
    <property type="evidence" value="ECO:0007669"/>
    <property type="project" value="UniProtKB-SubCell"/>
</dbReference>
<keyword evidence="3 8" id="KW-0813">Transport</keyword>
<keyword evidence="5 9" id="KW-0812">Transmembrane</keyword>
<dbReference type="EMBL" id="LDQA01000020">
    <property type="protein sequence ID" value="KTR06145.1"/>
    <property type="molecule type" value="Genomic_DNA"/>
</dbReference>
<dbReference type="RefSeq" id="WP_058599833.1">
    <property type="nucleotide sequence ID" value="NZ_LDPZ01000066.1"/>
</dbReference>
<comment type="caution">
    <text evidence="11">The sequence shown here is derived from an EMBL/GenBank/DDBJ whole genome shotgun (WGS) entry which is preliminary data.</text>
</comment>
<keyword evidence="6 9" id="KW-1133">Transmembrane helix</keyword>
<comment type="subcellular location">
    <subcellularLocation>
        <location evidence="1 8">Cell membrane</location>
        <topology evidence="1 8">Multi-pass membrane protein</topology>
    </subcellularLocation>
</comment>